<dbReference type="SUPFAM" id="SSF55073">
    <property type="entry name" value="Nucleotide cyclase"/>
    <property type="match status" value="1"/>
</dbReference>
<gene>
    <name evidence="4" type="ORF">OOZ53_08750</name>
</gene>
<dbReference type="PANTHER" id="PTHR16305">
    <property type="entry name" value="TESTICULAR SOLUBLE ADENYLYL CYCLASE"/>
    <property type="match status" value="1"/>
</dbReference>
<dbReference type="PANTHER" id="PTHR16305:SF28">
    <property type="entry name" value="GUANYLATE CYCLASE DOMAIN-CONTAINING PROTEIN"/>
    <property type="match status" value="1"/>
</dbReference>
<evidence type="ECO:0000256" key="2">
    <source>
        <dbReference type="ARBA" id="ARBA00022840"/>
    </source>
</evidence>
<dbReference type="Pfam" id="PF13191">
    <property type="entry name" value="AAA_16"/>
    <property type="match status" value="1"/>
</dbReference>
<reference evidence="4" key="1">
    <citation type="submission" date="2022-11" db="EMBL/GenBank/DDBJ databases">
        <title>Hoeflea poritis sp. nov., isolated from scleractinian coral Porites lutea.</title>
        <authorList>
            <person name="Zhang G."/>
            <person name="Wei Q."/>
            <person name="Cai L."/>
        </authorList>
    </citation>
    <scope>NUCLEOTIDE SEQUENCE</scope>
    <source>
        <strain evidence="4">E7-10</strain>
    </source>
</reference>
<dbReference type="RefSeq" id="WP_271089059.1">
    <property type="nucleotide sequence ID" value="NZ_JAPJZH010000004.1"/>
</dbReference>
<dbReference type="Gene3D" id="3.40.50.300">
    <property type="entry name" value="P-loop containing nucleotide triphosphate hydrolases"/>
    <property type="match status" value="1"/>
</dbReference>
<comment type="caution">
    <text evidence="4">The sequence shown here is derived from an EMBL/GenBank/DDBJ whole genome shotgun (WGS) entry which is preliminary data.</text>
</comment>
<dbReference type="PROSITE" id="PS50125">
    <property type="entry name" value="GUANYLATE_CYCLASE_2"/>
    <property type="match status" value="1"/>
</dbReference>
<dbReference type="SUPFAM" id="SSF48452">
    <property type="entry name" value="TPR-like"/>
    <property type="match status" value="2"/>
</dbReference>
<dbReference type="Gene3D" id="1.25.40.10">
    <property type="entry name" value="Tetratricopeptide repeat domain"/>
    <property type="match status" value="2"/>
</dbReference>
<evidence type="ECO:0000313" key="4">
    <source>
        <dbReference type="EMBL" id="MDA4845435.1"/>
    </source>
</evidence>
<dbReference type="SMART" id="SM00044">
    <property type="entry name" value="CYCc"/>
    <property type="match status" value="1"/>
</dbReference>
<keyword evidence="1" id="KW-0547">Nucleotide-binding</keyword>
<dbReference type="Gene3D" id="3.30.70.1230">
    <property type="entry name" value="Nucleotide cyclase"/>
    <property type="match status" value="1"/>
</dbReference>
<sequence>MAYPERSVVTVLVVDAVSSTSRIASVDPDDAQLMVDDVLAHIRHSVERAGGLLVSFAGDGGVAVFGWPDSLEDHADRACEAAWNIQHFTGGDSPILDPEKNEVQFRVGIHSGLVGLRHLELERGSQIDLVGGTVHLAARLEKSAQPGQILLSAETLELCRLDFEHTARPDLAILEEINSTVYQLSAPPKRRRANDALHEYAFPIVGRDMERAILRKSITRNSHAKAAFAIIGEPGIGKSRLAAAAIDEALSQNAVDRLLVYRGDVQKRTTPFAVFRSLILDALKLDEQATQSQIEAAFCDAGFEADGGGALHAILLSDGRSDSAQSGPRLSLKQIAQGLVDIFARLALKDRTLLLLEDLHLVDPESQLCLELLCGGNDGHALYLLLTGRPEAAFDAQQIADTVLRLEPMSRDKMRLLARRLWTKNIPDELDIEKALDQADGIPFVLEQLVCSVDAQGVDPLQSIPQGVQSMIHARLNRLPRAAKHCAQSLSILGEQVELDFARKVLGIGTEELMANLAQLNHLAITRVISGRSVRFCHAIIAEACQNTVPRARRKDIHLTAIDVITATYDDLGGQYERLAYHAEAAGDDRLALEYLSKAARGAMKNYAGKSLQLLFDRALDCIDRIGEPAEEAFVDLTIMVCTTMLQLGEFSKMHDHLPKVLALAKKQNRTNQICAAKCNLGMVDWFEGRYEDGIRTVDEALQMARELDSLPHIFAAQHLLAVLNHAMGNMDEALDFTRDLCQRLSGDLETKRLGAAGIPGAISHAFLGWFLIDIGAYEESLQHAQKALDISRSCKDPYTEVVALNALGRVLIMMERTDEAVACLETTMDLIEQHGYDAPKPHITGLLATALARNGRAEEAIERVDDCFRKALHLRTGRLEIYYLYAGYAEALFRSGAVERCLPAIDQAIEIGRSINNPGLIVQGLAIRAKLAMAIKSDSPLIQPDIDEHRTLCDRHGFKQLV</sequence>
<dbReference type="InterPro" id="IPR029787">
    <property type="entry name" value="Nucleotide_cyclase"/>
</dbReference>
<protein>
    <submittedName>
        <fullName evidence="4">Tetratricopeptide repeat protein</fullName>
    </submittedName>
</protein>
<dbReference type="InterPro" id="IPR001054">
    <property type="entry name" value="A/G_cyclase"/>
</dbReference>
<evidence type="ECO:0000313" key="5">
    <source>
        <dbReference type="Proteomes" id="UP001148313"/>
    </source>
</evidence>
<dbReference type="SUPFAM" id="SSF52540">
    <property type="entry name" value="P-loop containing nucleoside triphosphate hydrolases"/>
    <property type="match status" value="1"/>
</dbReference>
<dbReference type="SMART" id="SM00028">
    <property type="entry name" value="TPR"/>
    <property type="match status" value="5"/>
</dbReference>
<evidence type="ECO:0000256" key="1">
    <source>
        <dbReference type="ARBA" id="ARBA00022741"/>
    </source>
</evidence>
<name>A0ABT4VL45_9HYPH</name>
<dbReference type="Proteomes" id="UP001148313">
    <property type="component" value="Unassembled WGS sequence"/>
</dbReference>
<keyword evidence="2" id="KW-0067">ATP-binding</keyword>
<dbReference type="InterPro" id="IPR027417">
    <property type="entry name" value="P-loop_NTPase"/>
</dbReference>
<dbReference type="InterPro" id="IPR019734">
    <property type="entry name" value="TPR_rpt"/>
</dbReference>
<feature type="domain" description="Guanylate cyclase" evidence="3">
    <location>
        <begin position="10"/>
        <end position="141"/>
    </location>
</feature>
<dbReference type="CDD" id="cd07302">
    <property type="entry name" value="CHD"/>
    <property type="match status" value="1"/>
</dbReference>
<dbReference type="InterPro" id="IPR041664">
    <property type="entry name" value="AAA_16"/>
</dbReference>
<accession>A0ABT4VL45</accession>
<organism evidence="4 5">
    <name type="scientific">Hoeflea poritis</name>
    <dbReference type="NCBI Taxonomy" id="2993659"/>
    <lineage>
        <taxon>Bacteria</taxon>
        <taxon>Pseudomonadati</taxon>
        <taxon>Pseudomonadota</taxon>
        <taxon>Alphaproteobacteria</taxon>
        <taxon>Hyphomicrobiales</taxon>
        <taxon>Rhizobiaceae</taxon>
        <taxon>Hoeflea</taxon>
    </lineage>
</organism>
<dbReference type="Pfam" id="PF00211">
    <property type="entry name" value="Guanylate_cyc"/>
    <property type="match status" value="1"/>
</dbReference>
<keyword evidence="5" id="KW-1185">Reference proteome</keyword>
<proteinExistence type="predicted"/>
<evidence type="ECO:0000259" key="3">
    <source>
        <dbReference type="PROSITE" id="PS50125"/>
    </source>
</evidence>
<dbReference type="EMBL" id="JAPJZH010000004">
    <property type="protein sequence ID" value="MDA4845435.1"/>
    <property type="molecule type" value="Genomic_DNA"/>
</dbReference>
<dbReference type="InterPro" id="IPR011990">
    <property type="entry name" value="TPR-like_helical_dom_sf"/>
</dbReference>
<dbReference type="Pfam" id="PF13424">
    <property type="entry name" value="TPR_12"/>
    <property type="match status" value="2"/>
</dbReference>